<protein>
    <submittedName>
        <fullName evidence="1">Uncharacterized protein</fullName>
    </submittedName>
</protein>
<dbReference type="EMBL" id="AMFJ01034284">
    <property type="protein sequence ID" value="EKD29759.1"/>
    <property type="molecule type" value="Genomic_DNA"/>
</dbReference>
<reference evidence="1" key="1">
    <citation type="journal article" date="2012" name="Science">
        <title>Fermentation, hydrogen, and sulfur metabolism in multiple uncultivated bacterial phyla.</title>
        <authorList>
            <person name="Wrighton K.C."/>
            <person name="Thomas B.C."/>
            <person name="Sharon I."/>
            <person name="Miller C.S."/>
            <person name="Castelle C.J."/>
            <person name="VerBerkmoes N.C."/>
            <person name="Wilkins M.J."/>
            <person name="Hettich R.L."/>
            <person name="Lipton M.S."/>
            <person name="Williams K.H."/>
            <person name="Long P.E."/>
            <person name="Banfield J.F."/>
        </authorList>
    </citation>
    <scope>NUCLEOTIDE SEQUENCE [LARGE SCALE GENOMIC DNA]</scope>
</reference>
<dbReference type="AlphaFoldDB" id="K1YWT6"/>
<organism evidence="1">
    <name type="scientific">uncultured bacterium</name>
    <name type="common">gcode 4</name>
    <dbReference type="NCBI Taxonomy" id="1234023"/>
    <lineage>
        <taxon>Bacteria</taxon>
        <taxon>environmental samples</taxon>
    </lineage>
</organism>
<sequence>MDTHTRGKFLNIEVPEEVFEGMAEG</sequence>
<gene>
    <name evidence="1" type="ORF">ACD_78C00284G0001</name>
</gene>
<feature type="non-terminal residue" evidence="1">
    <location>
        <position position="25"/>
    </location>
</feature>
<accession>K1YWT6</accession>
<evidence type="ECO:0000313" key="1">
    <source>
        <dbReference type="EMBL" id="EKD29759.1"/>
    </source>
</evidence>
<comment type="caution">
    <text evidence="1">The sequence shown here is derived from an EMBL/GenBank/DDBJ whole genome shotgun (WGS) entry which is preliminary data.</text>
</comment>
<proteinExistence type="predicted"/>
<name>K1YWT6_9BACT</name>